<evidence type="ECO:0000313" key="7">
    <source>
        <dbReference type="Proteomes" id="UP000774617"/>
    </source>
</evidence>
<keyword evidence="2" id="KW-0274">FAD</keyword>
<keyword evidence="3" id="KW-0560">Oxidoreductase</keyword>
<protein>
    <submittedName>
        <fullName evidence="6">Salicylate hydroxylase</fullName>
    </submittedName>
</protein>
<dbReference type="PRINTS" id="PR00420">
    <property type="entry name" value="RNGMNOXGNASE"/>
</dbReference>
<feature type="domain" description="FAD-binding" evidence="5">
    <location>
        <begin position="8"/>
        <end position="237"/>
    </location>
</feature>
<evidence type="ECO:0000259" key="5">
    <source>
        <dbReference type="Pfam" id="PF01494"/>
    </source>
</evidence>
<proteinExistence type="predicted"/>
<dbReference type="Pfam" id="PF01494">
    <property type="entry name" value="FAD_binding_3"/>
    <property type="match status" value="2"/>
</dbReference>
<sequence>MPPSQPRIAIVGGGPAGLTLGLLLHTHNIPFTVFELRKRPSEADFAALSGSLDLHEESGLAALRACRLFDEALALTGDCTQQQRIAAKNGDIIFDFDGGLGRPEIYRHDLMKLLVSRLPADLVQWGHKLLRAERNENGSSTSVELDFGAHGRHDFDLVVGADGAWSRVRPLLTDVRPHYAGFQTITLHIWHVTAKHPHLAALMRRGTFYCLADRHGVLAQRAAQDSARIYIMISTGDSDYAAAKGLAGKTPGQAKDVLVGAGGILSQWGDIVKELVAVACDDEALHNGGAALDINALHTLPVGHGWEHRPDATLIGDAAHLLNPPAGEGVNIAMQDALLLAQAIVQAHEAAEKSHGTLEDALDTAIRQFEADMLPRAMEMAEGTNEVSQMMFGSEDGSTAMADWFRKMGIV</sequence>
<evidence type="ECO:0000256" key="3">
    <source>
        <dbReference type="ARBA" id="ARBA00023002"/>
    </source>
</evidence>
<dbReference type="Proteomes" id="UP000774617">
    <property type="component" value="Unassembled WGS sequence"/>
</dbReference>
<dbReference type="PANTHER" id="PTHR46972:SF1">
    <property type="entry name" value="FAD DEPENDENT OXIDOREDUCTASE DOMAIN-CONTAINING PROTEIN"/>
    <property type="match status" value="1"/>
</dbReference>
<keyword evidence="4" id="KW-0503">Monooxygenase</keyword>
<dbReference type="EMBL" id="JAGTJR010000042">
    <property type="protein sequence ID" value="KAH7031900.1"/>
    <property type="molecule type" value="Genomic_DNA"/>
</dbReference>
<keyword evidence="1" id="KW-0285">Flavoprotein</keyword>
<dbReference type="InterPro" id="IPR002938">
    <property type="entry name" value="FAD-bd"/>
</dbReference>
<keyword evidence="7" id="KW-1185">Reference proteome</keyword>
<evidence type="ECO:0000256" key="2">
    <source>
        <dbReference type="ARBA" id="ARBA00022827"/>
    </source>
</evidence>
<dbReference type="InterPro" id="IPR036188">
    <property type="entry name" value="FAD/NAD-bd_sf"/>
</dbReference>
<organism evidence="6 7">
    <name type="scientific">Macrophomina phaseolina</name>
    <dbReference type="NCBI Taxonomy" id="35725"/>
    <lineage>
        <taxon>Eukaryota</taxon>
        <taxon>Fungi</taxon>
        <taxon>Dikarya</taxon>
        <taxon>Ascomycota</taxon>
        <taxon>Pezizomycotina</taxon>
        <taxon>Dothideomycetes</taxon>
        <taxon>Dothideomycetes incertae sedis</taxon>
        <taxon>Botryosphaeriales</taxon>
        <taxon>Botryosphaeriaceae</taxon>
        <taxon>Macrophomina</taxon>
    </lineage>
</organism>
<reference evidence="6 7" key="1">
    <citation type="journal article" date="2021" name="Nat. Commun.">
        <title>Genetic determinants of endophytism in the Arabidopsis root mycobiome.</title>
        <authorList>
            <person name="Mesny F."/>
            <person name="Miyauchi S."/>
            <person name="Thiergart T."/>
            <person name="Pickel B."/>
            <person name="Atanasova L."/>
            <person name="Karlsson M."/>
            <person name="Huettel B."/>
            <person name="Barry K.W."/>
            <person name="Haridas S."/>
            <person name="Chen C."/>
            <person name="Bauer D."/>
            <person name="Andreopoulos W."/>
            <person name="Pangilinan J."/>
            <person name="LaButti K."/>
            <person name="Riley R."/>
            <person name="Lipzen A."/>
            <person name="Clum A."/>
            <person name="Drula E."/>
            <person name="Henrissat B."/>
            <person name="Kohler A."/>
            <person name="Grigoriev I.V."/>
            <person name="Martin F.M."/>
            <person name="Hacquard S."/>
        </authorList>
    </citation>
    <scope>NUCLEOTIDE SEQUENCE [LARGE SCALE GENOMIC DNA]</scope>
    <source>
        <strain evidence="6 7">MPI-SDFR-AT-0080</strain>
    </source>
</reference>
<evidence type="ECO:0000256" key="4">
    <source>
        <dbReference type="ARBA" id="ARBA00023033"/>
    </source>
</evidence>
<evidence type="ECO:0000313" key="6">
    <source>
        <dbReference type="EMBL" id="KAH7031900.1"/>
    </source>
</evidence>
<gene>
    <name evidence="6" type="ORF">B0J12DRAFT_680920</name>
</gene>
<accession>A0ABQ8FWP9</accession>
<comment type="caution">
    <text evidence="6">The sequence shown here is derived from an EMBL/GenBank/DDBJ whole genome shotgun (WGS) entry which is preliminary data.</text>
</comment>
<dbReference type="SUPFAM" id="SSF51905">
    <property type="entry name" value="FAD/NAD(P)-binding domain"/>
    <property type="match status" value="1"/>
</dbReference>
<feature type="domain" description="FAD-binding" evidence="5">
    <location>
        <begin position="314"/>
        <end position="349"/>
    </location>
</feature>
<dbReference type="Gene3D" id="3.50.50.60">
    <property type="entry name" value="FAD/NAD(P)-binding domain"/>
    <property type="match status" value="1"/>
</dbReference>
<name>A0ABQ8FWP9_9PEZI</name>
<evidence type="ECO:0000256" key="1">
    <source>
        <dbReference type="ARBA" id="ARBA00022630"/>
    </source>
</evidence>
<dbReference type="PANTHER" id="PTHR46972">
    <property type="entry name" value="MONOOXYGENASE ASQM-RELATED"/>
    <property type="match status" value="1"/>
</dbReference>